<dbReference type="GO" id="GO:0007165">
    <property type="term" value="P:signal transduction"/>
    <property type="evidence" value="ECO:0007669"/>
    <property type="project" value="InterPro"/>
</dbReference>
<dbReference type="GO" id="GO:0006935">
    <property type="term" value="P:chemotaxis"/>
    <property type="evidence" value="ECO:0007669"/>
    <property type="project" value="InterPro"/>
</dbReference>
<dbReference type="RefSeq" id="WP_034950338.1">
    <property type="nucleotide sequence ID" value="NZ_JDST02000061.1"/>
</dbReference>
<dbReference type="KEGG" id="acog:HWD57_13260"/>
<reference evidence="3 5" key="2">
    <citation type="journal article" date="2019" name="Microbiome">
        <title>Annotated bacterial chromosomes from frame-shift-corrected long-read metagenomic data.</title>
        <authorList>
            <person name="Arumugam K."/>
            <person name="Bagci C."/>
            <person name="Bessarab I."/>
            <person name="Beier S."/>
            <person name="Buchfink B."/>
            <person name="Gorska A."/>
            <person name="Qiu G."/>
            <person name="Huson D.H."/>
            <person name="Williams R.B.H."/>
        </authorList>
    </citation>
    <scope>NUCLEOTIDE SEQUENCE [LARGE SCALE GENOMIC DNA]</scope>
    <source>
        <strain evidence="3">SSA1</strain>
    </source>
</reference>
<name>A0A080M6Q1_9PROT</name>
<dbReference type="PROSITE" id="PS50851">
    <property type="entry name" value="CHEW"/>
    <property type="match status" value="1"/>
</dbReference>
<dbReference type="InterPro" id="IPR039315">
    <property type="entry name" value="CheW"/>
</dbReference>
<dbReference type="STRING" id="1453999.AW06_002728"/>
<dbReference type="GO" id="GO:0005829">
    <property type="term" value="C:cytosol"/>
    <property type="evidence" value="ECO:0007669"/>
    <property type="project" value="TreeGrafter"/>
</dbReference>
<dbReference type="SMART" id="SM00260">
    <property type="entry name" value="CheW"/>
    <property type="match status" value="1"/>
</dbReference>
<evidence type="ECO:0000313" key="5">
    <source>
        <dbReference type="Proteomes" id="UP000509684"/>
    </source>
</evidence>
<dbReference type="SUPFAM" id="SSF50341">
    <property type="entry name" value="CheW-like"/>
    <property type="match status" value="1"/>
</dbReference>
<dbReference type="PANTHER" id="PTHR22617">
    <property type="entry name" value="CHEMOTAXIS SENSOR HISTIDINE KINASE-RELATED"/>
    <property type="match status" value="1"/>
</dbReference>
<dbReference type="Gene3D" id="2.40.50.180">
    <property type="entry name" value="CheA-289, Domain 4"/>
    <property type="match status" value="1"/>
</dbReference>
<gene>
    <name evidence="2" type="ORF">AW06_002728</name>
    <name evidence="3" type="ORF">HWD57_13260</name>
</gene>
<dbReference type="InterPro" id="IPR036061">
    <property type="entry name" value="CheW-like_dom_sf"/>
</dbReference>
<protein>
    <submittedName>
        <fullName evidence="2">CheW-like domain protein</fullName>
    </submittedName>
    <submittedName>
        <fullName evidence="3">Chemotaxis protein CheW</fullName>
    </submittedName>
</protein>
<evidence type="ECO:0000313" key="3">
    <source>
        <dbReference type="EMBL" id="QLH50648.1"/>
    </source>
</evidence>
<dbReference type="EMBL" id="CP058708">
    <property type="protein sequence ID" value="QLH50648.1"/>
    <property type="molecule type" value="Genomic_DNA"/>
</dbReference>
<dbReference type="Pfam" id="PF01584">
    <property type="entry name" value="CheW"/>
    <property type="match status" value="1"/>
</dbReference>
<accession>A0A080M6Q1</accession>
<dbReference type="Proteomes" id="UP000021315">
    <property type="component" value="Unassembled WGS sequence"/>
</dbReference>
<sequence>MTKKISLHEFQAYLAARLAGTSHQSSAGLLGIQAGPDHWLLDLADSGEIIPLPPLTKVPLTKPWFAGIANIRGNLYSVVDFSAFLGKEATPQNTSSRLLLVGTRHGSNAALLVTRMIGLRNIEALTPEIVAPDVPDWSREAYSDNEGRHWNKLRVRELLADESFMDIGA</sequence>
<dbReference type="PANTHER" id="PTHR22617:SF43">
    <property type="entry name" value="PROTEIN PILI"/>
    <property type="match status" value="1"/>
</dbReference>
<proteinExistence type="predicted"/>
<dbReference type="InterPro" id="IPR002545">
    <property type="entry name" value="CheW-lke_dom"/>
</dbReference>
<keyword evidence="4" id="KW-1185">Reference proteome</keyword>
<reference evidence="3" key="3">
    <citation type="submission" date="2020-06" db="EMBL/GenBank/DDBJ databases">
        <authorList>
            <person name="Arumugam K."/>
            <person name="Besarab I."/>
            <person name="Haryono M."/>
            <person name="Bagci C."/>
            <person name="Beier S."/>
            <person name="Buchfink B."/>
            <person name="Gorska A."/>
            <person name="Qiu G."/>
            <person name="Huson D.H."/>
            <person name="Williams R.B."/>
        </authorList>
    </citation>
    <scope>NUCLEOTIDE SEQUENCE</scope>
    <source>
        <strain evidence="3">SSA1</strain>
    </source>
</reference>
<dbReference type="AlphaFoldDB" id="A0A080M6Q1"/>
<organism evidence="2 4">
    <name type="scientific">Candidatus Accumulibacter cognatus</name>
    <dbReference type="NCBI Taxonomy" id="2954383"/>
    <lineage>
        <taxon>Bacteria</taxon>
        <taxon>Pseudomonadati</taxon>
        <taxon>Pseudomonadota</taxon>
        <taxon>Betaproteobacteria</taxon>
        <taxon>Candidatus Accumulibacter</taxon>
    </lineage>
</organism>
<accession>A0A7D5NDX7</accession>
<feature type="domain" description="CheW-like" evidence="1">
    <location>
        <begin position="26"/>
        <end position="164"/>
    </location>
</feature>
<dbReference type="Proteomes" id="UP000509684">
    <property type="component" value="Chromosome"/>
</dbReference>
<evidence type="ECO:0000313" key="2">
    <source>
        <dbReference type="EMBL" id="KFB76160.1"/>
    </source>
</evidence>
<dbReference type="EMBL" id="JDST02000061">
    <property type="protein sequence ID" value="KFB76160.1"/>
    <property type="molecule type" value="Genomic_DNA"/>
</dbReference>
<evidence type="ECO:0000313" key="4">
    <source>
        <dbReference type="Proteomes" id="UP000021315"/>
    </source>
</evidence>
<evidence type="ECO:0000259" key="1">
    <source>
        <dbReference type="PROSITE" id="PS50851"/>
    </source>
</evidence>
<reference evidence="2 4" key="1">
    <citation type="submission" date="2014-02" db="EMBL/GenBank/DDBJ databases">
        <title>Expanding our view of genomic diversity in Candidatus Accumulibacter clades.</title>
        <authorList>
            <person name="Skennerton C.T."/>
            <person name="Barr J.J."/>
            <person name="Slater F.R."/>
            <person name="Bond P.L."/>
            <person name="Tyson G.W."/>
        </authorList>
    </citation>
    <scope>NUCLEOTIDE SEQUENCE [LARGE SCALE GENOMIC DNA]</scope>
    <source>
        <strain evidence="4">SK-02</strain>
    </source>
</reference>